<feature type="domain" description="SLA1 homology" evidence="3">
    <location>
        <begin position="340"/>
        <end position="397"/>
    </location>
</feature>
<gene>
    <name evidence="4" type="ORF">LOC68_27355</name>
</gene>
<name>A0A9X1SMX7_9BACT</name>
<dbReference type="GO" id="GO:0008092">
    <property type="term" value="F:cytoskeletal protein binding"/>
    <property type="evidence" value="ECO:0007669"/>
    <property type="project" value="InterPro"/>
</dbReference>
<accession>A0A9X1SMX7</accession>
<dbReference type="Pfam" id="PF03983">
    <property type="entry name" value="SHD1"/>
    <property type="match status" value="1"/>
</dbReference>
<dbReference type="GO" id="GO:0043130">
    <property type="term" value="F:ubiquitin binding"/>
    <property type="evidence" value="ECO:0007669"/>
    <property type="project" value="InterPro"/>
</dbReference>
<comment type="caution">
    <text evidence="4">The sequence shown here is derived from an EMBL/GenBank/DDBJ whole genome shotgun (WGS) entry which is preliminary data.</text>
</comment>
<organism evidence="4 5">
    <name type="scientific">Blastopirellula sediminis</name>
    <dbReference type="NCBI Taxonomy" id="2894196"/>
    <lineage>
        <taxon>Bacteria</taxon>
        <taxon>Pseudomonadati</taxon>
        <taxon>Planctomycetota</taxon>
        <taxon>Planctomycetia</taxon>
        <taxon>Pirellulales</taxon>
        <taxon>Pirellulaceae</taxon>
        <taxon>Blastopirellula</taxon>
    </lineage>
</organism>
<evidence type="ECO:0000259" key="3">
    <source>
        <dbReference type="Pfam" id="PF03983"/>
    </source>
</evidence>
<keyword evidence="2" id="KW-0812">Transmembrane</keyword>
<dbReference type="AlphaFoldDB" id="A0A9X1SMX7"/>
<evidence type="ECO:0000256" key="2">
    <source>
        <dbReference type="SAM" id="Phobius"/>
    </source>
</evidence>
<dbReference type="GO" id="GO:0030674">
    <property type="term" value="F:protein-macromolecule adaptor activity"/>
    <property type="evidence" value="ECO:0007669"/>
    <property type="project" value="InterPro"/>
</dbReference>
<dbReference type="GO" id="GO:0042802">
    <property type="term" value="F:identical protein binding"/>
    <property type="evidence" value="ECO:0007669"/>
    <property type="project" value="InterPro"/>
</dbReference>
<protein>
    <recommendedName>
        <fullName evidence="3">SLA1 homology domain-containing protein</fullName>
    </recommendedName>
</protein>
<dbReference type="RefSeq" id="WP_230224985.1">
    <property type="nucleotide sequence ID" value="NZ_JAJKFT010000010.1"/>
</dbReference>
<keyword evidence="5" id="KW-1185">Reference proteome</keyword>
<dbReference type="Proteomes" id="UP001139103">
    <property type="component" value="Unassembled WGS sequence"/>
</dbReference>
<reference evidence="4" key="1">
    <citation type="submission" date="2021-11" db="EMBL/GenBank/DDBJ databases">
        <title>Genome sequence.</title>
        <authorList>
            <person name="Sun Q."/>
        </authorList>
    </citation>
    <scope>NUCLEOTIDE SEQUENCE</scope>
    <source>
        <strain evidence="4">JC732</strain>
    </source>
</reference>
<evidence type="ECO:0000313" key="4">
    <source>
        <dbReference type="EMBL" id="MCC9632129.1"/>
    </source>
</evidence>
<keyword evidence="2" id="KW-1133">Transmembrane helix</keyword>
<feature type="transmembrane region" description="Helical" evidence="2">
    <location>
        <begin position="12"/>
        <end position="37"/>
    </location>
</feature>
<proteinExistence type="predicted"/>
<keyword evidence="2" id="KW-0472">Membrane</keyword>
<evidence type="ECO:0000256" key="1">
    <source>
        <dbReference type="SAM" id="MobiDB-lite"/>
    </source>
</evidence>
<dbReference type="InterPro" id="IPR007131">
    <property type="entry name" value="SHD1"/>
</dbReference>
<sequence>MSSSSNTRDPVVMVLAVLAGLFILMLFGCGVALAVFIRVTYDKDLGKPAPGTGKIPPPIVVSPNRVEEDRIRELERRRLEQDRQHAAEQLRRAQEQNRADAQMRRENEQQLADERKLTEEEEQRRLLRIAVLGDPAVPGSTGRFGEPLATAPAAVELPTPPAPLPPLAYAEEAVQAGERLGWTNIGSRESKFIDRAPPGGVLVGAIVFKSSRFGTTVAGIQPIYQRQDQYVAGGICGTSTSDTAFSLAEAGEAVSGFRFRSGLVVDVIALTFAPLEGLQLNIDDERQGERLGSPDRDLPKVWSGDSKLIVGIYGTYENNTNVRSLGMLYADQVTAGELGPPLQPLRTFSSANGKFTVEAKLVKINDDGTVSLEREDGSRVSAPIASLSEEDQKYIESQR</sequence>
<evidence type="ECO:0000313" key="5">
    <source>
        <dbReference type="Proteomes" id="UP001139103"/>
    </source>
</evidence>
<dbReference type="EMBL" id="JAJKFT010000010">
    <property type="protein sequence ID" value="MCC9632129.1"/>
    <property type="molecule type" value="Genomic_DNA"/>
</dbReference>
<feature type="region of interest" description="Disordered" evidence="1">
    <location>
        <begin position="80"/>
        <end position="119"/>
    </location>
</feature>
<dbReference type="Gene3D" id="2.30.30.700">
    <property type="entry name" value="SLA1 homology domain 1"/>
    <property type="match status" value="1"/>
</dbReference>